<dbReference type="InterPro" id="IPR000169">
    <property type="entry name" value="Pept_cys_AS"/>
</dbReference>
<dbReference type="PROSITE" id="PS00139">
    <property type="entry name" value="THIOL_PROTEASE_CYS"/>
    <property type="match status" value="1"/>
</dbReference>
<dbReference type="SMART" id="SM00720">
    <property type="entry name" value="calpain_III"/>
    <property type="match status" value="1"/>
</dbReference>
<dbReference type="InterPro" id="IPR022684">
    <property type="entry name" value="Calpain_cysteine_protease"/>
</dbReference>
<dbReference type="GO" id="GO:0004198">
    <property type="term" value="F:calcium-dependent cysteine-type endopeptidase activity"/>
    <property type="evidence" value="ECO:0007669"/>
    <property type="project" value="InterPro"/>
</dbReference>
<feature type="active site" evidence="5 6">
    <location>
        <position position="251"/>
    </location>
</feature>
<keyword evidence="3 6" id="KW-0378">Hydrolase</keyword>
<feature type="active site" evidence="5 6">
    <location>
        <position position="229"/>
    </location>
</feature>
<dbReference type="SMART" id="SM00230">
    <property type="entry name" value="CysPc"/>
    <property type="match status" value="1"/>
</dbReference>
<keyword evidence="2 6" id="KW-0645">Protease</keyword>
<dbReference type="PROSITE" id="PS50203">
    <property type="entry name" value="CALPAIN_CAT"/>
    <property type="match status" value="1"/>
</dbReference>
<comment type="caution">
    <text evidence="9">The sequence shown here is derived from an EMBL/GenBank/DDBJ whole genome shotgun (WGS) entry which is preliminary data.</text>
</comment>
<evidence type="ECO:0000256" key="3">
    <source>
        <dbReference type="ARBA" id="ARBA00022801"/>
    </source>
</evidence>
<dbReference type="Pfam" id="PF01067">
    <property type="entry name" value="Calpain_III"/>
    <property type="match status" value="1"/>
</dbReference>
<gene>
    <name evidence="9" type="ORF">R5R35_008082</name>
</gene>
<dbReference type="InterPro" id="IPR038765">
    <property type="entry name" value="Papain-like_cys_pep_sf"/>
</dbReference>
<dbReference type="SUPFAM" id="SSF54001">
    <property type="entry name" value="Cysteine proteinases"/>
    <property type="match status" value="1"/>
</dbReference>
<evidence type="ECO:0000313" key="9">
    <source>
        <dbReference type="EMBL" id="KAK7792942.1"/>
    </source>
</evidence>
<feature type="compositionally biased region" description="Acidic residues" evidence="7">
    <location>
        <begin position="368"/>
        <end position="378"/>
    </location>
</feature>
<reference evidence="9 10" key="1">
    <citation type="submission" date="2024-03" db="EMBL/GenBank/DDBJ databases">
        <title>The genome assembly and annotation of the cricket Gryllus longicercus Weissman &amp; Gray.</title>
        <authorList>
            <person name="Szrajer S."/>
            <person name="Gray D."/>
            <person name="Ylla G."/>
        </authorList>
    </citation>
    <scope>NUCLEOTIDE SEQUENCE [LARGE SCALE GENOMIC DNA]</scope>
    <source>
        <strain evidence="9">DAG 2021-001</strain>
        <tissue evidence="9">Whole body minus gut</tissue>
    </source>
</reference>
<dbReference type="InterPro" id="IPR001300">
    <property type="entry name" value="Peptidase_C2_calpain_cat"/>
</dbReference>
<dbReference type="GO" id="GO:0005737">
    <property type="term" value="C:cytoplasm"/>
    <property type="evidence" value="ECO:0007669"/>
    <property type="project" value="TreeGrafter"/>
</dbReference>
<name>A0AAN9VM62_9ORTH</name>
<feature type="active site" evidence="5 6">
    <location>
        <position position="71"/>
    </location>
</feature>
<dbReference type="InterPro" id="IPR022682">
    <property type="entry name" value="Calpain_domain_III"/>
</dbReference>
<dbReference type="CDD" id="cd00044">
    <property type="entry name" value="CysPc"/>
    <property type="match status" value="1"/>
</dbReference>
<feature type="region of interest" description="Disordered" evidence="7">
    <location>
        <begin position="364"/>
        <end position="385"/>
    </location>
</feature>
<dbReference type="Gene3D" id="3.90.70.10">
    <property type="entry name" value="Cysteine proteinases"/>
    <property type="match status" value="1"/>
</dbReference>
<evidence type="ECO:0000313" key="10">
    <source>
        <dbReference type="Proteomes" id="UP001378592"/>
    </source>
</evidence>
<evidence type="ECO:0000256" key="6">
    <source>
        <dbReference type="PROSITE-ProRule" id="PRU00239"/>
    </source>
</evidence>
<keyword evidence="10" id="KW-1185">Reference proteome</keyword>
<comment type="similarity">
    <text evidence="1">Belongs to the peptidase C2 family.</text>
</comment>
<feature type="region of interest" description="Disordered" evidence="7">
    <location>
        <begin position="516"/>
        <end position="544"/>
    </location>
</feature>
<dbReference type="SUPFAM" id="SSF49758">
    <property type="entry name" value="Calpain large subunit, middle domain (domain III)"/>
    <property type="match status" value="1"/>
</dbReference>
<dbReference type="InterPro" id="IPR022683">
    <property type="entry name" value="Calpain_III"/>
</dbReference>
<dbReference type="PANTHER" id="PTHR10183:SF379">
    <property type="entry name" value="CALPAIN-5"/>
    <property type="match status" value="1"/>
</dbReference>
<evidence type="ECO:0000256" key="1">
    <source>
        <dbReference type="ARBA" id="ARBA00007623"/>
    </source>
</evidence>
<evidence type="ECO:0000259" key="8">
    <source>
        <dbReference type="PROSITE" id="PS50203"/>
    </source>
</evidence>
<feature type="domain" description="Calpain catalytic" evidence="8">
    <location>
        <begin position="18"/>
        <end position="306"/>
    </location>
</feature>
<feature type="compositionally biased region" description="Acidic residues" evidence="7">
    <location>
        <begin position="519"/>
        <end position="531"/>
    </location>
</feature>
<dbReference type="GO" id="GO:0006508">
    <property type="term" value="P:proteolysis"/>
    <property type="evidence" value="ECO:0007669"/>
    <property type="project" value="UniProtKB-KW"/>
</dbReference>
<evidence type="ECO:0000256" key="5">
    <source>
        <dbReference type="PIRSR" id="PIRSR622684-1"/>
    </source>
</evidence>
<evidence type="ECO:0000256" key="7">
    <source>
        <dbReference type="SAM" id="MobiDB-lite"/>
    </source>
</evidence>
<proteinExistence type="inferred from homology"/>
<dbReference type="PANTHER" id="PTHR10183">
    <property type="entry name" value="CALPAIN"/>
    <property type="match status" value="1"/>
</dbReference>
<protein>
    <recommendedName>
        <fullName evidence="8">Calpain catalytic domain-containing protein</fullName>
    </recommendedName>
</protein>
<dbReference type="EMBL" id="JAZDUA010000411">
    <property type="protein sequence ID" value="KAK7792942.1"/>
    <property type="molecule type" value="Genomic_DNA"/>
</dbReference>
<accession>A0AAN9VM62</accession>
<dbReference type="Proteomes" id="UP001378592">
    <property type="component" value="Unassembled WGS sequence"/>
</dbReference>
<dbReference type="Pfam" id="PF00648">
    <property type="entry name" value="Peptidase_C2"/>
    <property type="match status" value="1"/>
</dbReference>
<sequence length="544" mass="61894">MLQQQEQQDAVLEDAELLFVDEDFPADRSMLTLDAPPDAEWRRPHELCDEPQLFVDGACRYDVVQGALGNCWSMAVCAAMAERPELVRRVVPDGQILHGPGYSGCIVIRLWHMNHWRDVEIDDRLPVQHDEPLYGRSSCKNEFWMSLVEKAFAKFHGGYENLNSGQLTEGFINLTGYSVRSIEFSEEEFKDGSKSKNEFFKHLRKEIDNRALIACARAGEFERGLPGFHGYTVTGAHHVRRVRQRLVRVRNPWGDDEWTGKWRDDHDIWKELGADVLEELDYKVHVDGEFWMKFSDFLKMFQEVCIGSRQPSIHEDKYLPATEEKVIREFWTEDTAGGPFGTDSFYCNPQILLDVVALRTEAASPEVDSADDDADAEAAEAGAGRPGRCTEDARCAKAGVPVLVELLQDHNRRLSKDLLTIDFRVFKVVGEAAVAAVDAGERLSRLQLQEECEQEAQTGSEEACSAAHAFCHLQHCARYVVVPHTGEPGERRRFLLRVFARNVHLHLRLLQVQAQGQDQDQDQDQDQEQDQDQGQIQAQEQTQL</sequence>
<evidence type="ECO:0000256" key="4">
    <source>
        <dbReference type="ARBA" id="ARBA00022807"/>
    </source>
</evidence>
<keyword evidence="4 6" id="KW-0788">Thiol protease</keyword>
<evidence type="ECO:0000256" key="2">
    <source>
        <dbReference type="ARBA" id="ARBA00022670"/>
    </source>
</evidence>
<organism evidence="9 10">
    <name type="scientific">Gryllus longicercus</name>
    <dbReference type="NCBI Taxonomy" id="2509291"/>
    <lineage>
        <taxon>Eukaryota</taxon>
        <taxon>Metazoa</taxon>
        <taxon>Ecdysozoa</taxon>
        <taxon>Arthropoda</taxon>
        <taxon>Hexapoda</taxon>
        <taxon>Insecta</taxon>
        <taxon>Pterygota</taxon>
        <taxon>Neoptera</taxon>
        <taxon>Polyneoptera</taxon>
        <taxon>Orthoptera</taxon>
        <taxon>Ensifera</taxon>
        <taxon>Gryllidea</taxon>
        <taxon>Grylloidea</taxon>
        <taxon>Gryllidae</taxon>
        <taxon>Gryllinae</taxon>
        <taxon>Gryllus</taxon>
    </lineage>
</organism>
<dbReference type="InterPro" id="IPR036213">
    <property type="entry name" value="Calpain_III_sf"/>
</dbReference>
<dbReference type="PRINTS" id="PR00704">
    <property type="entry name" value="CALPAIN"/>
</dbReference>
<dbReference type="Gene3D" id="2.60.120.380">
    <property type="match status" value="1"/>
</dbReference>
<dbReference type="AlphaFoldDB" id="A0AAN9VM62"/>
<feature type="compositionally biased region" description="Low complexity" evidence="7">
    <location>
        <begin position="532"/>
        <end position="544"/>
    </location>
</feature>